<protein>
    <recommendedName>
        <fullName evidence="5">Proteophosphoglycan ppg4</fullName>
    </recommendedName>
</protein>
<feature type="region of interest" description="Disordered" evidence="1">
    <location>
        <begin position="413"/>
        <end position="518"/>
    </location>
</feature>
<dbReference type="EMBL" id="SOZI01000048">
    <property type="protein sequence ID" value="TNY21233.1"/>
    <property type="molecule type" value="Genomic_DNA"/>
</dbReference>
<reference evidence="3 4" key="1">
    <citation type="submission" date="2019-03" db="EMBL/GenBank/DDBJ databases">
        <title>Rhodosporidium diobovatum UCD-FST 08-225 genome sequencing, assembly, and annotation.</title>
        <authorList>
            <person name="Fakankun I.U."/>
            <person name="Fristensky B."/>
            <person name="Levin D.B."/>
        </authorList>
    </citation>
    <scope>NUCLEOTIDE SEQUENCE [LARGE SCALE GENOMIC DNA]</scope>
    <source>
        <strain evidence="3 4">UCD-FST 08-225</strain>
    </source>
</reference>
<feature type="transmembrane region" description="Helical" evidence="2">
    <location>
        <begin position="73"/>
        <end position="92"/>
    </location>
</feature>
<feature type="region of interest" description="Disordered" evidence="1">
    <location>
        <begin position="1334"/>
        <end position="1364"/>
    </location>
</feature>
<gene>
    <name evidence="3" type="ORF">DMC30DRAFT_211145</name>
</gene>
<feature type="region of interest" description="Disordered" evidence="1">
    <location>
        <begin position="1246"/>
        <end position="1314"/>
    </location>
</feature>
<feature type="compositionally biased region" description="Polar residues" evidence="1">
    <location>
        <begin position="907"/>
        <end position="923"/>
    </location>
</feature>
<keyword evidence="2" id="KW-1133">Transmembrane helix</keyword>
<feature type="region of interest" description="Disordered" evidence="1">
    <location>
        <begin position="348"/>
        <end position="368"/>
    </location>
</feature>
<feature type="compositionally biased region" description="Polar residues" evidence="1">
    <location>
        <begin position="1297"/>
        <end position="1314"/>
    </location>
</feature>
<keyword evidence="2" id="KW-0472">Membrane</keyword>
<name>A0A5C5FWH5_9BASI</name>
<evidence type="ECO:0000256" key="2">
    <source>
        <dbReference type="SAM" id="Phobius"/>
    </source>
</evidence>
<feature type="transmembrane region" description="Helical" evidence="2">
    <location>
        <begin position="6"/>
        <end position="27"/>
    </location>
</feature>
<keyword evidence="2" id="KW-0812">Transmembrane</keyword>
<feature type="compositionally biased region" description="Low complexity" evidence="1">
    <location>
        <begin position="934"/>
        <end position="948"/>
    </location>
</feature>
<feature type="region of interest" description="Disordered" evidence="1">
    <location>
        <begin position="296"/>
        <end position="318"/>
    </location>
</feature>
<organism evidence="3 4">
    <name type="scientific">Rhodotorula diobovata</name>
    <dbReference type="NCBI Taxonomy" id="5288"/>
    <lineage>
        <taxon>Eukaryota</taxon>
        <taxon>Fungi</taxon>
        <taxon>Dikarya</taxon>
        <taxon>Basidiomycota</taxon>
        <taxon>Pucciniomycotina</taxon>
        <taxon>Microbotryomycetes</taxon>
        <taxon>Sporidiobolales</taxon>
        <taxon>Sporidiobolaceae</taxon>
        <taxon>Rhodotorula</taxon>
    </lineage>
</organism>
<feature type="region of interest" description="Disordered" evidence="1">
    <location>
        <begin position="734"/>
        <end position="766"/>
    </location>
</feature>
<feature type="region of interest" description="Disordered" evidence="1">
    <location>
        <begin position="1153"/>
        <end position="1176"/>
    </location>
</feature>
<keyword evidence="4" id="KW-1185">Reference proteome</keyword>
<feature type="compositionally biased region" description="Basic and acidic residues" evidence="1">
    <location>
        <begin position="734"/>
        <end position="744"/>
    </location>
</feature>
<feature type="compositionally biased region" description="Low complexity" evidence="1">
    <location>
        <begin position="961"/>
        <end position="975"/>
    </location>
</feature>
<feature type="compositionally biased region" description="Polar residues" evidence="1">
    <location>
        <begin position="657"/>
        <end position="668"/>
    </location>
</feature>
<feature type="region of interest" description="Disordered" evidence="1">
    <location>
        <begin position="533"/>
        <end position="700"/>
    </location>
</feature>
<sequence length="1398" mass="147577">MAAPPLLLLSLAYTLVLSLLPLLILSLPRLVRSSKPIQSSLIGASTLCVGLYGICAIVALAGSGLDDGRVASLVAGTLGCVGVLLMDVFLVLSTRDDAEHDAAGGASRSQGDWIALAAILFLLAVSATALHVVLLCLVLPHSTALALSVGRAALHIVFLAIVSVLLVRKVFQGRPRYDAERCVSPEEPTSTAGAWYSPSASSNRGIVKLISPQAGLVVAQVFGIALDIASVAFPVRDNYLPLETGGRTTPTMFGTSSSKTAVVVVSCLALARWALTLSSSGSTTAHATVWDEHRAVTPAASSRPLRPERSPSFDPDSTFSSWAHLTPSPLAASGRPTTASTERLTAFASGEAVEPPSSAARVKGVDGRGKTALRSSFLSLNTAGDTEQRDQDALELHHPYLHSRTLPATYASSVDEADDEDEHGRSEDLVIPPSPSPLPGRLRSGRISPSLPPTFTSRPSRISHRAHHSLPPLLITTSSHRPFPPPDHGRATPDGDLSSSPTVERPIGRGRRMSSGMGTLPLLARKLSRGLLSSPAPVGAEPTSRFPHSRTSRSPEKPRQPTHPSTDAPSSTYFSPFSSPRPVQASRSASHSPKKLRRPSLPRFSSVPDTRSLRSPSPGPNSTMSLSSRTRRRSGSVGSLLRSVAAGHTHAAGTTASGRSSLTPTPTGDMSWWDVEPNESEDDPFARSAPPSVSSASLRGTRSIASLRTSARSTLDVADEAGAITLRRALEAIHEPATESREGSARTSRRYSAERSDDEEHDELERIRTPAPSRASMEVLAPVLGLHRQVSSTGSQFREHLDSPMSPASAASISSFSGVSAGDLVGFGRTLPSGNALGLETPLVPSTVTPRRRRTDQKASMSPSALVHDALRHTPQVTDDDEAERKTVPQLLFGGRVGGAEQRKLDPTSSAVQRESPFPTTRSSRARPSILPVTSSPASLASAPPSTLRRQGSFLTRSKRTTSSPSLLTTSALALRRLRRRSSSPQEASRSSESSDLSFACRGPSVSGSDLGVSSVSAFRSRTVPPSSSDGDNALEVVEADEATAVQSGAGLVRKPWWNRLPGSRASTPYLRSSVSSMLPRRSSSTRGLSLARSASLSSSALAAPGSFLDGHSNSSASSYVHVRSNSLPLLSGRNALRWSQLQLPPVHDVSPFGSSIFQPRRSGSSGERPREPIPSLPASLAAQHALLRVDVDAHPDPRSSFLSVGSSALSRTSSSMRRISSIRREDVVHELDDLVGSLGASFVGPQDEGSVSGSYEFPERSFSTPDATGSVGRDTAVITDNSEQAAHEDEAMPVSSVDSAATPTSRSDSLATSTPLSALFSPLLVDEGWRRPSVVSTSEGDELRSPLTPASGRWGSFSDSSGLEGGEWRVWREDKNGVVAQDASQEEETVEVVAGRA</sequence>
<feature type="compositionally biased region" description="Low complexity" evidence="1">
    <location>
        <begin position="569"/>
        <end position="582"/>
    </location>
</feature>
<feature type="transmembrane region" description="Helical" evidence="2">
    <location>
        <begin position="113"/>
        <end position="140"/>
    </location>
</feature>
<feature type="compositionally biased region" description="Low complexity" evidence="1">
    <location>
        <begin position="686"/>
        <end position="697"/>
    </location>
</feature>
<dbReference type="OrthoDB" id="10608746at2759"/>
<feature type="region of interest" description="Disordered" evidence="1">
    <location>
        <begin position="842"/>
        <end position="1012"/>
    </location>
</feature>
<evidence type="ECO:0008006" key="5">
    <source>
        <dbReference type="Google" id="ProtNLM"/>
    </source>
</evidence>
<feature type="transmembrane region" description="Helical" evidence="2">
    <location>
        <begin position="152"/>
        <end position="171"/>
    </location>
</feature>
<comment type="caution">
    <text evidence="3">The sequence shown here is derived from an EMBL/GenBank/DDBJ whole genome shotgun (WGS) entry which is preliminary data.</text>
</comment>
<evidence type="ECO:0000313" key="4">
    <source>
        <dbReference type="Proteomes" id="UP000311382"/>
    </source>
</evidence>
<evidence type="ECO:0000256" key="1">
    <source>
        <dbReference type="SAM" id="MobiDB-lite"/>
    </source>
</evidence>
<dbReference type="Proteomes" id="UP000311382">
    <property type="component" value="Unassembled WGS sequence"/>
</dbReference>
<proteinExistence type="predicted"/>
<feature type="compositionally biased region" description="Low complexity" evidence="1">
    <location>
        <begin position="983"/>
        <end position="1012"/>
    </location>
</feature>
<feature type="transmembrane region" description="Helical" evidence="2">
    <location>
        <begin position="214"/>
        <end position="233"/>
    </location>
</feature>
<dbReference type="STRING" id="5288.A0A5C5FWH5"/>
<evidence type="ECO:0000313" key="3">
    <source>
        <dbReference type="EMBL" id="TNY21233.1"/>
    </source>
</evidence>
<feature type="transmembrane region" description="Helical" evidence="2">
    <location>
        <begin position="39"/>
        <end position="61"/>
    </location>
</feature>
<accession>A0A5C5FWH5</accession>
<feature type="compositionally biased region" description="Low complexity" evidence="1">
    <location>
        <begin position="635"/>
        <end position="656"/>
    </location>
</feature>